<dbReference type="InterPro" id="IPR036457">
    <property type="entry name" value="PPM-type-like_dom_sf"/>
</dbReference>
<dbReference type="Proteomes" id="UP000283880">
    <property type="component" value="Unassembled WGS sequence"/>
</dbReference>
<name>A0A413FI13_9FIRM</name>
<evidence type="ECO:0000313" key="2">
    <source>
        <dbReference type="Proteomes" id="UP000283880"/>
    </source>
</evidence>
<accession>A0A413FI13</accession>
<proteinExistence type="predicted"/>
<dbReference type="EMBL" id="QSBM01000004">
    <property type="protein sequence ID" value="RGX30850.1"/>
    <property type="molecule type" value="Genomic_DNA"/>
</dbReference>
<comment type="caution">
    <text evidence="1">The sequence shown here is derived from an EMBL/GenBank/DDBJ whole genome shotgun (WGS) entry which is preliminary data.</text>
</comment>
<dbReference type="Gene3D" id="3.60.40.10">
    <property type="entry name" value="PPM-type phosphatase domain"/>
    <property type="match status" value="1"/>
</dbReference>
<gene>
    <name evidence="1" type="ORF">DWV29_06640</name>
</gene>
<reference evidence="1 2" key="1">
    <citation type="submission" date="2018-08" db="EMBL/GenBank/DDBJ databases">
        <title>A genome reference for cultivated species of the human gut microbiota.</title>
        <authorList>
            <person name="Zou Y."/>
            <person name="Xue W."/>
            <person name="Luo G."/>
        </authorList>
    </citation>
    <scope>NUCLEOTIDE SEQUENCE [LARGE SCALE GENOMIC DNA]</scope>
    <source>
        <strain evidence="1 2">AF04-15</strain>
    </source>
</reference>
<sequence>MIAMTHIKNYAKLGYSSSRILAETNNRLSGQNRGALTVSVFLGILNLRTGLMEYVDGLQNDLERFSEGRGQELDRTMVLLRYFG</sequence>
<dbReference type="AlphaFoldDB" id="A0A413FI13"/>
<dbReference type="OrthoDB" id="311592at2"/>
<protein>
    <submittedName>
        <fullName evidence="1">Uncharacterized protein</fullName>
    </submittedName>
</protein>
<evidence type="ECO:0000313" key="1">
    <source>
        <dbReference type="EMBL" id="RGX30850.1"/>
    </source>
</evidence>
<dbReference type="RefSeq" id="WP_024737315.1">
    <property type="nucleotide sequence ID" value="NZ_BAABXR010000001.1"/>
</dbReference>
<organism evidence="1 2">
    <name type="scientific">Enterocloster asparagiformis</name>
    <dbReference type="NCBI Taxonomy" id="333367"/>
    <lineage>
        <taxon>Bacteria</taxon>
        <taxon>Bacillati</taxon>
        <taxon>Bacillota</taxon>
        <taxon>Clostridia</taxon>
        <taxon>Lachnospirales</taxon>
        <taxon>Lachnospiraceae</taxon>
        <taxon>Enterocloster</taxon>
    </lineage>
</organism>